<protein>
    <submittedName>
        <fullName evidence="3">Pepsinogen</fullName>
    </submittedName>
</protein>
<dbReference type="InterPro" id="IPR033121">
    <property type="entry name" value="PEPTIDASE_A1"/>
</dbReference>
<dbReference type="Proteomes" id="UP000281112">
    <property type="component" value="Unassembled WGS sequence"/>
</dbReference>
<dbReference type="RefSeq" id="WP_124939215.1">
    <property type="nucleotide sequence ID" value="NZ_RJVQ01000018.1"/>
</dbReference>
<reference evidence="3 4" key="1">
    <citation type="submission" date="2018-11" db="EMBL/GenBank/DDBJ databases">
        <title>Vibrio LJC006 sp. nov., isolated from seawater during the bloom of the enteromorpha.</title>
        <authorList>
            <person name="Liang J."/>
        </authorList>
    </citation>
    <scope>NUCLEOTIDE SEQUENCE [LARGE SCALE GENOMIC DNA]</scope>
    <source>
        <strain evidence="3 4">LJC006</strain>
    </source>
</reference>
<dbReference type="CDD" id="cd05471">
    <property type="entry name" value="pepsin_like"/>
    <property type="match status" value="1"/>
</dbReference>
<gene>
    <name evidence="3" type="ORF">EES38_21280</name>
</gene>
<dbReference type="AlphaFoldDB" id="A0A3N9TBE3"/>
<organism evidence="3 4">
    <name type="scientific">Vibrio viridaestus</name>
    <dbReference type="NCBI Taxonomy" id="2487322"/>
    <lineage>
        <taxon>Bacteria</taxon>
        <taxon>Pseudomonadati</taxon>
        <taxon>Pseudomonadota</taxon>
        <taxon>Gammaproteobacteria</taxon>
        <taxon>Vibrionales</taxon>
        <taxon>Vibrionaceae</taxon>
        <taxon>Vibrio</taxon>
    </lineage>
</organism>
<dbReference type="GO" id="GO:0006508">
    <property type="term" value="P:proteolysis"/>
    <property type="evidence" value="ECO:0007669"/>
    <property type="project" value="InterPro"/>
</dbReference>
<proteinExistence type="inferred from homology"/>
<dbReference type="PROSITE" id="PS51767">
    <property type="entry name" value="PEPTIDASE_A1"/>
    <property type="match status" value="1"/>
</dbReference>
<keyword evidence="4" id="KW-1185">Reference proteome</keyword>
<dbReference type="PRINTS" id="PR00792">
    <property type="entry name" value="PEPSIN"/>
</dbReference>
<dbReference type="Pfam" id="PF00026">
    <property type="entry name" value="Asp"/>
    <property type="match status" value="1"/>
</dbReference>
<evidence type="ECO:0000313" key="4">
    <source>
        <dbReference type="Proteomes" id="UP000281112"/>
    </source>
</evidence>
<dbReference type="Gene3D" id="2.40.70.10">
    <property type="entry name" value="Acid Proteases"/>
    <property type="match status" value="2"/>
</dbReference>
<dbReference type="PANTHER" id="PTHR47966:SF51">
    <property type="entry name" value="BETA-SITE APP-CLEAVING ENZYME, ISOFORM A-RELATED"/>
    <property type="match status" value="1"/>
</dbReference>
<evidence type="ECO:0000313" key="3">
    <source>
        <dbReference type="EMBL" id="RQW61084.1"/>
    </source>
</evidence>
<dbReference type="PANTHER" id="PTHR47966">
    <property type="entry name" value="BETA-SITE APP-CLEAVING ENZYME, ISOFORM A-RELATED"/>
    <property type="match status" value="1"/>
</dbReference>
<comment type="caution">
    <text evidence="3">The sequence shown here is derived from an EMBL/GenBank/DDBJ whole genome shotgun (WGS) entry which is preliminary data.</text>
</comment>
<name>A0A3N9TBE3_9VIBR</name>
<dbReference type="InterPro" id="IPR034164">
    <property type="entry name" value="Pepsin-like_dom"/>
</dbReference>
<feature type="domain" description="Peptidase A1" evidence="2">
    <location>
        <begin position="26"/>
        <end position="355"/>
    </location>
</feature>
<dbReference type="OrthoDB" id="5855722at2"/>
<comment type="similarity">
    <text evidence="1">Belongs to the peptidase A1 family.</text>
</comment>
<dbReference type="InterPro" id="IPR021109">
    <property type="entry name" value="Peptidase_aspartic_dom_sf"/>
</dbReference>
<dbReference type="InterPro" id="IPR001461">
    <property type="entry name" value="Aspartic_peptidase_A1"/>
</dbReference>
<accession>A0A3N9TBE3</accession>
<evidence type="ECO:0000256" key="1">
    <source>
        <dbReference type="ARBA" id="ARBA00007447"/>
    </source>
</evidence>
<dbReference type="EMBL" id="RJVQ01000018">
    <property type="protein sequence ID" value="RQW61084.1"/>
    <property type="molecule type" value="Genomic_DNA"/>
</dbReference>
<dbReference type="SUPFAM" id="SSF50630">
    <property type="entry name" value="Acid proteases"/>
    <property type="match status" value="1"/>
</dbReference>
<sequence length="384" mass="42255">MSGIGAKGLIATLNRGPFQNNGATPWYCIMGVGSPPQPLYFCFDTGSNFNWVTSSLCGSDGCQHYAGQQFQIDQSASFEWISDETQNVSFGPWGTMQAELGSDVLTIGGATTLKMRCDLLLVKGYQSPEFEQLDWDGGIGLGSHQVSSEVSHTNPFRFYQKRNNSTEEFDFFLRLINAGIVSRDCPYMSFLTQDSEGYVGFGLLDESYSNSLDYVFLPWECYQAEASYLWSTPNASIGLQGSAPVGTQLFFALDSGSSQFKGDNTVLTKMYELTKDSTDSVVITLSDTAGKSYTELTVPASIYQCYIEAGEQAGQTLSQFKGLEGADGMLLVGSVLMDHLYTVYEYQWDESNDLSPVGMWIFNKPGDYPIISNKQSKPAAIFSR</sequence>
<evidence type="ECO:0000259" key="2">
    <source>
        <dbReference type="PROSITE" id="PS51767"/>
    </source>
</evidence>
<dbReference type="GO" id="GO:0004190">
    <property type="term" value="F:aspartic-type endopeptidase activity"/>
    <property type="evidence" value="ECO:0007669"/>
    <property type="project" value="InterPro"/>
</dbReference>